<dbReference type="GO" id="GO:0004029">
    <property type="term" value="F:aldehyde dehydrogenase (NAD+) activity"/>
    <property type="evidence" value="ECO:0007669"/>
    <property type="project" value="TreeGrafter"/>
</dbReference>
<reference evidence="3" key="1">
    <citation type="submission" date="2020-05" db="EMBL/GenBank/DDBJ databases">
        <title>Phylogenomic resolution of chytrid fungi.</title>
        <authorList>
            <person name="Stajich J.E."/>
            <person name="Amses K."/>
            <person name="Simmons R."/>
            <person name="Seto K."/>
            <person name="Myers J."/>
            <person name="Bonds A."/>
            <person name="Quandt C.A."/>
            <person name="Barry K."/>
            <person name="Liu P."/>
            <person name="Grigoriev I."/>
            <person name="Longcore J.E."/>
            <person name="James T.Y."/>
        </authorList>
    </citation>
    <scope>NUCLEOTIDE SEQUENCE</scope>
    <source>
        <strain evidence="3">JEL0513</strain>
    </source>
</reference>
<evidence type="ECO:0000313" key="4">
    <source>
        <dbReference type="Proteomes" id="UP001211907"/>
    </source>
</evidence>
<dbReference type="Pfam" id="PF01370">
    <property type="entry name" value="Epimerase"/>
    <property type="match status" value="1"/>
</dbReference>
<dbReference type="AlphaFoldDB" id="A0AAD5XEJ4"/>
<feature type="signal peptide" evidence="1">
    <location>
        <begin position="1"/>
        <end position="18"/>
    </location>
</feature>
<evidence type="ECO:0000313" key="3">
    <source>
        <dbReference type="EMBL" id="KAJ3129443.1"/>
    </source>
</evidence>
<keyword evidence="1" id="KW-0732">Signal</keyword>
<accession>A0AAD5XEJ4</accession>
<feature type="domain" description="NAD-dependent epimerase/dehydratase" evidence="2">
    <location>
        <begin position="175"/>
        <end position="253"/>
    </location>
</feature>
<gene>
    <name evidence="3" type="ORF">HK100_008615</name>
</gene>
<name>A0AAD5XEJ4_9FUNG</name>
<dbReference type="InterPro" id="IPR001509">
    <property type="entry name" value="Epimerase_deHydtase"/>
</dbReference>
<dbReference type="Gene3D" id="3.40.50.720">
    <property type="entry name" value="NAD(P)-binding Rossmann-like Domain"/>
    <property type="match status" value="1"/>
</dbReference>
<feature type="chain" id="PRO_5042014178" description="NAD-dependent epimerase/dehydratase domain-containing protein" evidence="1">
    <location>
        <begin position="19"/>
        <end position="363"/>
    </location>
</feature>
<dbReference type="EMBL" id="JADGJH010000422">
    <property type="protein sequence ID" value="KAJ3129443.1"/>
    <property type="molecule type" value="Genomic_DNA"/>
</dbReference>
<dbReference type="GO" id="GO:0005737">
    <property type="term" value="C:cytoplasm"/>
    <property type="evidence" value="ECO:0007669"/>
    <property type="project" value="TreeGrafter"/>
</dbReference>
<dbReference type="PANTHER" id="PTHR48079">
    <property type="entry name" value="PROTEIN YEEZ"/>
    <property type="match status" value="1"/>
</dbReference>
<sequence length="363" mass="39338">MKILILGVTGFIGGTVLAEVMDSTEPELSGAAVTVLLRRQSPESDTARETILRNHYTTNSGSIASFDVAFFSGLEATDELEIIARGFDIIINTAEACDNLPAAEAIIRGLEARSAASTETTSPAVPVLIHCSGTGVIMDTALGEPDAHDTEIYSDADSLKIAALPPTNVHRDVDLCVAAANNKNIKTVTVVPPLVYGLGRGLFKRHSVQIPGFVTRCLALTPHRVEYIGRGLSKWSNVHVRDIAHAFVVVLCRVVRELTALDGGYYFAEAGENTWKDVAEGVARAVGKVVGQEVGCVSLTDEEVRERFPGVLRRHYDSSNSRSRAVKIRELGWKPVFSWKTPLLDDLEREVLYQIDLAKSLAA</sequence>
<dbReference type="SUPFAM" id="SSF51735">
    <property type="entry name" value="NAD(P)-binding Rossmann-fold domains"/>
    <property type="match status" value="1"/>
</dbReference>
<keyword evidence="4" id="KW-1185">Reference proteome</keyword>
<dbReference type="Proteomes" id="UP001211907">
    <property type="component" value="Unassembled WGS sequence"/>
</dbReference>
<dbReference type="PANTHER" id="PTHR48079:SF6">
    <property type="entry name" value="NAD(P)-BINDING DOMAIN-CONTAINING PROTEIN-RELATED"/>
    <property type="match status" value="1"/>
</dbReference>
<dbReference type="InterPro" id="IPR036291">
    <property type="entry name" value="NAD(P)-bd_dom_sf"/>
</dbReference>
<protein>
    <recommendedName>
        <fullName evidence="2">NAD-dependent epimerase/dehydratase domain-containing protein</fullName>
    </recommendedName>
</protein>
<evidence type="ECO:0000259" key="2">
    <source>
        <dbReference type="Pfam" id="PF01370"/>
    </source>
</evidence>
<organism evidence="3 4">
    <name type="scientific">Physocladia obscura</name>
    <dbReference type="NCBI Taxonomy" id="109957"/>
    <lineage>
        <taxon>Eukaryota</taxon>
        <taxon>Fungi</taxon>
        <taxon>Fungi incertae sedis</taxon>
        <taxon>Chytridiomycota</taxon>
        <taxon>Chytridiomycota incertae sedis</taxon>
        <taxon>Chytridiomycetes</taxon>
        <taxon>Chytridiales</taxon>
        <taxon>Chytriomycetaceae</taxon>
        <taxon>Physocladia</taxon>
    </lineage>
</organism>
<evidence type="ECO:0000256" key="1">
    <source>
        <dbReference type="SAM" id="SignalP"/>
    </source>
</evidence>
<comment type="caution">
    <text evidence="3">The sequence shown here is derived from an EMBL/GenBank/DDBJ whole genome shotgun (WGS) entry which is preliminary data.</text>
</comment>
<proteinExistence type="predicted"/>
<dbReference type="InterPro" id="IPR051783">
    <property type="entry name" value="NAD(P)-dependent_oxidoreduct"/>
</dbReference>